<dbReference type="EMBL" id="UOFS01000025">
    <property type="protein sequence ID" value="VAW96109.1"/>
    <property type="molecule type" value="Genomic_DNA"/>
</dbReference>
<sequence length="85" mass="9381">MAVDYDCFATQQDLSTLIQDQDSNPFNDTNINGDDSCHSHISSHFVGIYPDLINSYLATTSHYVPIPLSIPASQIYQPITPPPNV</sequence>
<gene>
    <name evidence="1" type="ORF">MNBD_GAMMA22-855</name>
</gene>
<protein>
    <submittedName>
        <fullName evidence="1">Uncharacterized protein</fullName>
    </submittedName>
</protein>
<dbReference type="AlphaFoldDB" id="A0A3B1ACU2"/>
<proteinExistence type="predicted"/>
<reference evidence="1" key="1">
    <citation type="submission" date="2018-06" db="EMBL/GenBank/DDBJ databases">
        <authorList>
            <person name="Zhirakovskaya E."/>
        </authorList>
    </citation>
    <scope>NUCLEOTIDE SEQUENCE</scope>
</reference>
<name>A0A3B1ACU2_9ZZZZ</name>
<accession>A0A3B1ACU2</accession>
<organism evidence="1">
    <name type="scientific">hydrothermal vent metagenome</name>
    <dbReference type="NCBI Taxonomy" id="652676"/>
    <lineage>
        <taxon>unclassified sequences</taxon>
        <taxon>metagenomes</taxon>
        <taxon>ecological metagenomes</taxon>
    </lineage>
</organism>
<evidence type="ECO:0000313" key="1">
    <source>
        <dbReference type="EMBL" id="VAW96109.1"/>
    </source>
</evidence>